<dbReference type="SUPFAM" id="SSF50729">
    <property type="entry name" value="PH domain-like"/>
    <property type="match status" value="1"/>
</dbReference>
<feature type="compositionally biased region" description="Pro residues" evidence="5">
    <location>
        <begin position="1464"/>
        <end position="1474"/>
    </location>
</feature>
<sequence>MLEFNLSADRMEAWIRDKELMIQAGERGEDYEHCLALQRKLDDVDSDMRLDESYVKNINLLAGKLIRQVRKEELNNKWKALQGALEEYRAKLGGALVVHSFNRDVDDTSERINEKAIMLSVEDEGKSLQAVEALQSRHEAIERDMTAIEAKIKEHEAGVRTLVQRYPDQANHIRTKVSDLQDQWRKLRTLSQTRKHKLAISYTLHKFLEDLKKMLHGGAYAVWRTGIQHGRSQRPTAAARRAQAEINGRQEAFRSLHDFGQGLRHQLAAGPAELVAQSLERLEQLRRSLAQTWEERHSTLSQCYQLQVFKDLADQTESWLASKEAFFNNDDLVEQRAAELANHYDAESIHARTTALCQRRDRLKEAAKARRDKLLQSKALHTFLQHHYEVESWMQEKLQVACDENYRDPTNLVSKIQKHAVFEAELGRVDALAGEGEQLLNTGNYASDVIQARLEQLATQWQECQDKTLMKKERLHGAYQALQFTRLLEDLDAWMDDIENQLQSEDHGRDLTSVQGLLKKHLLLELDINNHSEKMEMVKDQVANFQHHFLHEEVEERANQVLKRYKGLYEPAQIRRENLEDALLLHQFLHDAEDERHWLSDKTVLASSSELGDNLTAVQSLIKKHEVLEAEIEGHAPLIETVVGKGKQLVRSGHFASAEVEAALTGLQNQLSQLRDLASVRRLRLSDSLQSQIFYTELAETEAWLRERLPQLTSQDLGKDEASVQALEKKLEVLERDVDNYQHTVGKTLNLGASLVERGHFDATNISSRMAELEELYQGLQALVAQRHEALSKSRRLFTFLRDADEVAAWFRDRLPIANSDDFGKDVEHVEILIQRFEDFMSTLSAGEVRLEAVQSAARSLAQESHPEARLALNRAAEAARLRAELKDAATARMEALHGAKQVHTFDRSADETISWIDEKDLVVRSEDYGHDLPSIQTLIRLHQAFESELAAVKVQVEALSEEAKRLASKFPAAAEHIEAKQEEVTEAWNQLLDRAAARKSRLCQAEQLQAYFDEYRELMAWINEMTAVITSDELAPDVSGSQTLLYRHKQRRAEIETRKEATAQFQATGEAIISGGHFMASEIRDKLDRLNRAFDNLTDLWNDHLSLYEQYLDAQIFRKDAEQLEAWLQTRSTMVRQDDLGDSIEAVEELLHSHEDFMKTLEAQEDKLQALTRITKIEEAFQWRKNEEERRRKQEVERLEKERMNAVRRNEQNRILEERRTEDDLRADNLPQFKRGESLMLSPAKVSQIGLKRSESAKLDKRLPKRTPSFNTRHPRQPVPSALPPVEIEGFLERKQELQNGGKRATVRSWKTYYTVLCGQLLCFFKDKATFIEKQALAPPVSLRHAICAKATDYTKRKHVIRVQLSDGAKFLFAGPDAETMQDWLEKLSFHADLSPSNQLLSYDSHKNLSPRPEPPSYEETLQMRSKPPLPPRNPTQPPPVPARNSFPPEGPSQQQNGFSSPTQPPLPEPRVPAPSMMEDSEEDWSSSGELFLIHLCEDYTNSMSSCSSSCL</sequence>
<proteinExistence type="inferred from homology"/>
<name>A0ABY6JWS1_9ARAC</name>
<feature type="compositionally biased region" description="Pro residues" evidence="5">
    <location>
        <begin position="1429"/>
        <end position="1443"/>
    </location>
</feature>
<reference evidence="7 8" key="1">
    <citation type="submission" date="2022-01" db="EMBL/GenBank/DDBJ databases">
        <title>A chromosomal length assembly of Cordylochernes scorpioides.</title>
        <authorList>
            <person name="Zeh D."/>
            <person name="Zeh J."/>
        </authorList>
    </citation>
    <scope>NUCLEOTIDE SEQUENCE [LARGE SCALE GENOMIC DNA]</scope>
    <source>
        <strain evidence="7">IN4F17</strain>
        <tissue evidence="7">Whole Body</tissue>
    </source>
</reference>
<gene>
    <name evidence="7" type="ORF">LAZ67_1003323</name>
</gene>
<dbReference type="SMART" id="SM00233">
    <property type="entry name" value="PH"/>
    <property type="match status" value="1"/>
</dbReference>
<dbReference type="InterPro" id="IPR011993">
    <property type="entry name" value="PH-like_dom_sf"/>
</dbReference>
<organism evidence="7 8">
    <name type="scientific">Cordylochernes scorpioides</name>
    <dbReference type="NCBI Taxonomy" id="51811"/>
    <lineage>
        <taxon>Eukaryota</taxon>
        <taxon>Metazoa</taxon>
        <taxon>Ecdysozoa</taxon>
        <taxon>Arthropoda</taxon>
        <taxon>Chelicerata</taxon>
        <taxon>Arachnida</taxon>
        <taxon>Pseudoscorpiones</taxon>
        <taxon>Cheliferoidea</taxon>
        <taxon>Chernetidae</taxon>
        <taxon>Cordylochernes</taxon>
    </lineage>
</organism>
<keyword evidence="2" id="KW-0117">Actin capping</keyword>
<dbReference type="Pfam" id="PF15410">
    <property type="entry name" value="PH_9"/>
    <property type="match status" value="1"/>
</dbReference>
<evidence type="ECO:0000256" key="2">
    <source>
        <dbReference type="ARBA" id="ARBA00022467"/>
    </source>
</evidence>
<keyword evidence="4" id="KW-0175">Coiled coil</keyword>
<dbReference type="CDD" id="cd10571">
    <property type="entry name" value="PH_beta_spectrin"/>
    <property type="match status" value="1"/>
</dbReference>
<dbReference type="SMART" id="SM00150">
    <property type="entry name" value="SPEC"/>
    <property type="match status" value="12"/>
</dbReference>
<feature type="region of interest" description="Disordered" evidence="5">
    <location>
        <begin position="1403"/>
        <end position="1488"/>
    </location>
</feature>
<dbReference type="InterPro" id="IPR002017">
    <property type="entry name" value="Spectrin_repeat"/>
</dbReference>
<feature type="domain" description="PH" evidence="6">
    <location>
        <begin position="1286"/>
        <end position="1394"/>
    </location>
</feature>
<comment type="similarity">
    <text evidence="1">Belongs to the spectrin family.</text>
</comment>
<keyword evidence="8" id="KW-1185">Reference proteome</keyword>
<dbReference type="Gene3D" id="1.20.58.60">
    <property type="match status" value="11"/>
</dbReference>
<dbReference type="InterPro" id="IPR001605">
    <property type="entry name" value="PH_dom-spectrin-type"/>
</dbReference>
<evidence type="ECO:0000313" key="8">
    <source>
        <dbReference type="Proteomes" id="UP001235939"/>
    </source>
</evidence>
<evidence type="ECO:0000256" key="4">
    <source>
        <dbReference type="SAM" id="Coils"/>
    </source>
</evidence>
<dbReference type="Proteomes" id="UP001235939">
    <property type="component" value="Chromosome 01"/>
</dbReference>
<dbReference type="PANTHER" id="PTHR11915">
    <property type="entry name" value="SPECTRIN/FILAMIN RELATED CYTOSKELETAL PROTEIN"/>
    <property type="match status" value="1"/>
</dbReference>
<dbReference type="InterPro" id="IPR018159">
    <property type="entry name" value="Spectrin/alpha-actinin"/>
</dbReference>
<feature type="coiled-coil region" evidence="4">
    <location>
        <begin position="131"/>
        <end position="158"/>
    </location>
</feature>
<dbReference type="SUPFAM" id="SSF46966">
    <property type="entry name" value="Spectrin repeat"/>
    <property type="match status" value="9"/>
</dbReference>
<dbReference type="Pfam" id="PF00435">
    <property type="entry name" value="Spectrin"/>
    <property type="match status" value="10"/>
</dbReference>
<evidence type="ECO:0000259" key="6">
    <source>
        <dbReference type="PROSITE" id="PS50003"/>
    </source>
</evidence>
<dbReference type="InterPro" id="IPR041681">
    <property type="entry name" value="PH_9"/>
</dbReference>
<dbReference type="CDD" id="cd00176">
    <property type="entry name" value="SPEC"/>
    <property type="match status" value="5"/>
</dbReference>
<evidence type="ECO:0000256" key="1">
    <source>
        <dbReference type="ARBA" id="ARBA00006826"/>
    </source>
</evidence>
<dbReference type="Gene3D" id="2.30.29.30">
    <property type="entry name" value="Pleckstrin-homology domain (PH domain)/Phosphotyrosine-binding domain (PTB)"/>
    <property type="match status" value="1"/>
</dbReference>
<evidence type="ECO:0000256" key="3">
    <source>
        <dbReference type="ARBA" id="ARBA00022737"/>
    </source>
</evidence>
<feature type="coiled-coil region" evidence="4">
    <location>
        <begin position="943"/>
        <end position="970"/>
    </location>
</feature>
<evidence type="ECO:0000256" key="5">
    <source>
        <dbReference type="SAM" id="MobiDB-lite"/>
    </source>
</evidence>
<protein>
    <submittedName>
        <fullName evidence="7">SPTBN5</fullName>
    </submittedName>
</protein>
<evidence type="ECO:0000313" key="7">
    <source>
        <dbReference type="EMBL" id="UYV61076.1"/>
    </source>
</evidence>
<dbReference type="PRINTS" id="PR00683">
    <property type="entry name" value="SPECTRINPH"/>
</dbReference>
<accession>A0ABY6JWS1</accession>
<feature type="coiled-coil region" evidence="4">
    <location>
        <begin position="1145"/>
        <end position="1210"/>
    </location>
</feature>
<dbReference type="PROSITE" id="PS50003">
    <property type="entry name" value="PH_DOMAIN"/>
    <property type="match status" value="1"/>
</dbReference>
<feature type="coiled-coil region" evidence="4">
    <location>
        <begin position="717"/>
        <end position="783"/>
    </location>
</feature>
<keyword evidence="3" id="KW-0677">Repeat</keyword>
<dbReference type="InterPro" id="IPR001849">
    <property type="entry name" value="PH_domain"/>
</dbReference>
<feature type="compositionally biased region" description="Polar residues" evidence="5">
    <location>
        <begin position="1453"/>
        <end position="1463"/>
    </location>
</feature>
<dbReference type="EMBL" id="CP092863">
    <property type="protein sequence ID" value="UYV61076.1"/>
    <property type="molecule type" value="Genomic_DNA"/>
</dbReference>